<keyword evidence="2 9" id="KW-0963">Cytoplasm</keyword>
<sequence length="407" mass="43564">MSDRLVLVINCGSSSLKFALLGEHHSSPLLSGLAERLGTPEGILNWKAGDIREQVPIADGRHSSAMTSLLPLIERFAPQPLTAVGHRIVHGGEHFTGARIIDDDVIAAISQSAPLAPLHNPAQLTGINEARQVFADIPHIAIFDTAFHQTMPPHAYRYALPEELYSEHGVRRYGFHGTSHRYVSTQASLLMGMEPGHGAWLTAHLGNGCSTCAILDGRSLDTSMGMTPLEGLVMGTRSGDVDPNLHSHLARNLGWDLERIDHMLNRESGLLGLSGGLSNDMRTLVAARADGHPGATLAVDVFCYRLARSLAGLAVALPRIDGVVFTGGIGENSPLVRELTVRHLALFGLAIDPAANATPPGNPARQIQAGNSPAILVIPTDEERQITDECLALLDFNANQPVEQETD</sequence>
<protein>
    <recommendedName>
        <fullName evidence="9">Acetate kinase</fullName>
        <ecNumber evidence="9">2.7.2.1</ecNumber>
    </recommendedName>
    <alternativeName>
        <fullName evidence="9">Acetokinase</fullName>
    </alternativeName>
</protein>
<keyword evidence="7 9" id="KW-0067">ATP-binding</keyword>
<evidence type="ECO:0000256" key="10">
    <source>
        <dbReference type="RuleBase" id="RU003835"/>
    </source>
</evidence>
<feature type="active site" description="Proton donor/acceptor" evidence="9">
    <location>
        <position position="144"/>
    </location>
</feature>
<evidence type="ECO:0000256" key="9">
    <source>
        <dbReference type="HAMAP-Rule" id="MF_00020"/>
    </source>
</evidence>
<keyword evidence="12" id="KW-1185">Reference proteome</keyword>
<comment type="caution">
    <text evidence="11">The sequence shown here is derived from an EMBL/GenBank/DDBJ whole genome shotgun (WGS) entry which is preliminary data.</text>
</comment>
<dbReference type="PIRSF" id="PIRSF000722">
    <property type="entry name" value="Acetate_prop_kin"/>
    <property type="match status" value="1"/>
</dbReference>
<dbReference type="SUPFAM" id="SSF53067">
    <property type="entry name" value="Actin-like ATPase domain"/>
    <property type="match status" value="2"/>
</dbReference>
<dbReference type="Pfam" id="PF00871">
    <property type="entry name" value="Acetate_kinase"/>
    <property type="match status" value="1"/>
</dbReference>
<evidence type="ECO:0000313" key="11">
    <source>
        <dbReference type="EMBL" id="GGJ01310.1"/>
    </source>
</evidence>
<dbReference type="PROSITE" id="PS01075">
    <property type="entry name" value="ACETATE_KINASE_1"/>
    <property type="match status" value="1"/>
</dbReference>
<accession>A0ABQ2CQ94</accession>
<evidence type="ECO:0000313" key="12">
    <source>
        <dbReference type="Proteomes" id="UP000633263"/>
    </source>
</evidence>
<dbReference type="EC" id="2.7.2.1" evidence="9"/>
<proteinExistence type="inferred from homology"/>
<dbReference type="GO" id="GO:0016301">
    <property type="term" value="F:kinase activity"/>
    <property type="evidence" value="ECO:0007669"/>
    <property type="project" value="UniProtKB-KW"/>
</dbReference>
<keyword evidence="6 9" id="KW-0418">Kinase</keyword>
<feature type="binding site" evidence="9">
    <location>
        <position position="87"/>
    </location>
    <ligand>
        <name>substrate</name>
    </ligand>
</feature>
<reference evidence="12" key="1">
    <citation type="journal article" date="2019" name="Int. J. Syst. Evol. Microbiol.">
        <title>The Global Catalogue of Microorganisms (GCM) 10K type strain sequencing project: providing services to taxonomists for standard genome sequencing and annotation.</title>
        <authorList>
            <consortium name="The Broad Institute Genomics Platform"/>
            <consortium name="The Broad Institute Genome Sequencing Center for Infectious Disease"/>
            <person name="Wu L."/>
            <person name="Ma J."/>
        </authorList>
    </citation>
    <scope>NUCLEOTIDE SEQUENCE [LARGE SCALE GENOMIC DNA]</scope>
    <source>
        <strain evidence="12">JCM 11590</strain>
    </source>
</reference>
<feature type="site" description="Transition state stabilizer" evidence="9">
    <location>
        <position position="237"/>
    </location>
</feature>
<feature type="site" description="Transition state stabilizer" evidence="9">
    <location>
        <position position="176"/>
    </location>
</feature>
<keyword evidence="5 9" id="KW-0547">Nucleotide-binding</keyword>
<name>A0ABQ2CQ94_9GAMM</name>
<dbReference type="EMBL" id="BMNN01000003">
    <property type="protein sequence ID" value="GGJ01310.1"/>
    <property type="molecule type" value="Genomic_DNA"/>
</dbReference>
<comment type="function">
    <text evidence="9">Catalyzes the formation of acetyl phosphate from acetate and ATP. Can also catalyze the reverse reaction.</text>
</comment>
<feature type="binding site" evidence="9">
    <location>
        <begin position="280"/>
        <end position="282"/>
    </location>
    <ligand>
        <name>ATP</name>
        <dbReference type="ChEBI" id="CHEBI:30616"/>
    </ligand>
</feature>
<evidence type="ECO:0000256" key="6">
    <source>
        <dbReference type="ARBA" id="ARBA00022777"/>
    </source>
</evidence>
<evidence type="ECO:0000256" key="4">
    <source>
        <dbReference type="ARBA" id="ARBA00022723"/>
    </source>
</evidence>
<evidence type="ECO:0000256" key="8">
    <source>
        <dbReference type="ARBA" id="ARBA00022842"/>
    </source>
</evidence>
<comment type="pathway">
    <text evidence="9">Metabolic intermediate biosynthesis; acetyl-CoA biosynthesis; acetyl-CoA from acetate: step 1/2.</text>
</comment>
<comment type="cofactor">
    <cofactor evidence="9">
        <name>Mg(2+)</name>
        <dbReference type="ChEBI" id="CHEBI:18420"/>
    </cofactor>
    <cofactor evidence="9">
        <name>Mn(2+)</name>
        <dbReference type="ChEBI" id="CHEBI:29035"/>
    </cofactor>
    <text evidence="9">Mg(2+). Can also accept Mn(2+).</text>
</comment>
<dbReference type="RefSeq" id="WP_188636255.1">
    <property type="nucleotide sequence ID" value="NZ_BMNN01000003.1"/>
</dbReference>
<dbReference type="PANTHER" id="PTHR21060:SF21">
    <property type="entry name" value="ACETATE KINASE"/>
    <property type="match status" value="1"/>
</dbReference>
<dbReference type="Proteomes" id="UP000633263">
    <property type="component" value="Unassembled WGS sequence"/>
</dbReference>
<comment type="catalytic activity">
    <reaction evidence="9">
        <text>acetate + ATP = acetyl phosphate + ADP</text>
        <dbReference type="Rhea" id="RHEA:11352"/>
        <dbReference type="ChEBI" id="CHEBI:22191"/>
        <dbReference type="ChEBI" id="CHEBI:30089"/>
        <dbReference type="ChEBI" id="CHEBI:30616"/>
        <dbReference type="ChEBI" id="CHEBI:456216"/>
        <dbReference type="EC" id="2.7.2.1"/>
    </reaction>
</comment>
<dbReference type="Gene3D" id="3.30.420.40">
    <property type="match status" value="2"/>
</dbReference>
<comment type="subunit">
    <text evidence="9">Homodimer.</text>
</comment>
<dbReference type="InterPro" id="IPR043129">
    <property type="entry name" value="ATPase_NBD"/>
</dbReference>
<feature type="binding site" evidence="9">
    <location>
        <position position="382"/>
    </location>
    <ligand>
        <name>Mg(2+)</name>
        <dbReference type="ChEBI" id="CHEBI:18420"/>
    </ligand>
</feature>
<dbReference type="PRINTS" id="PR00471">
    <property type="entry name" value="ACETATEKNASE"/>
</dbReference>
<dbReference type="NCBIfam" id="TIGR00016">
    <property type="entry name" value="ackA"/>
    <property type="match status" value="1"/>
</dbReference>
<comment type="subcellular location">
    <subcellularLocation>
        <location evidence="9">Cytoplasm</location>
    </subcellularLocation>
</comment>
<comment type="similarity">
    <text evidence="1 9 10">Belongs to the acetokinase family.</text>
</comment>
<feature type="binding site" evidence="9">
    <location>
        <begin position="204"/>
        <end position="208"/>
    </location>
    <ligand>
        <name>ATP</name>
        <dbReference type="ChEBI" id="CHEBI:30616"/>
    </ligand>
</feature>
<keyword evidence="4 9" id="KW-0479">Metal-binding</keyword>
<keyword evidence="3 9" id="KW-0808">Transferase</keyword>
<evidence type="ECO:0000256" key="5">
    <source>
        <dbReference type="ARBA" id="ARBA00022741"/>
    </source>
</evidence>
<dbReference type="InterPro" id="IPR004372">
    <property type="entry name" value="Ac/propionate_kinase"/>
</dbReference>
<keyword evidence="8 9" id="KW-0460">Magnesium</keyword>
<feature type="binding site" evidence="9">
    <location>
        <begin position="328"/>
        <end position="332"/>
    </location>
    <ligand>
        <name>ATP</name>
        <dbReference type="ChEBI" id="CHEBI:30616"/>
    </ligand>
</feature>
<evidence type="ECO:0000256" key="7">
    <source>
        <dbReference type="ARBA" id="ARBA00022840"/>
    </source>
</evidence>
<gene>
    <name evidence="9 11" type="primary">ackA</name>
    <name evidence="11" type="ORF">GCM10009083_17610</name>
</gene>
<evidence type="ECO:0000256" key="2">
    <source>
        <dbReference type="ARBA" id="ARBA00022490"/>
    </source>
</evidence>
<dbReference type="InterPro" id="IPR000890">
    <property type="entry name" value="Aliphatic_acid_kin_short-chain"/>
</dbReference>
<dbReference type="PANTHER" id="PTHR21060">
    <property type="entry name" value="ACETATE KINASE"/>
    <property type="match status" value="1"/>
</dbReference>
<evidence type="ECO:0000256" key="3">
    <source>
        <dbReference type="ARBA" id="ARBA00022679"/>
    </source>
</evidence>
<dbReference type="CDD" id="cd24010">
    <property type="entry name" value="ASKHA_NBD_AcK_PK"/>
    <property type="match status" value="1"/>
</dbReference>
<feature type="binding site" evidence="9">
    <location>
        <position position="17"/>
    </location>
    <ligand>
        <name>ATP</name>
        <dbReference type="ChEBI" id="CHEBI:30616"/>
    </ligand>
</feature>
<dbReference type="InterPro" id="IPR023865">
    <property type="entry name" value="Aliphatic_acid_kinase_CS"/>
</dbReference>
<evidence type="ECO:0000256" key="1">
    <source>
        <dbReference type="ARBA" id="ARBA00008748"/>
    </source>
</evidence>
<feature type="binding site" evidence="9">
    <location>
        <position position="10"/>
    </location>
    <ligand>
        <name>Mg(2+)</name>
        <dbReference type="ChEBI" id="CHEBI:18420"/>
    </ligand>
</feature>
<dbReference type="HAMAP" id="MF_00020">
    <property type="entry name" value="Acetate_kinase"/>
    <property type="match status" value="1"/>
</dbReference>
<organism evidence="11 12">
    <name type="scientific">Halopseudomonas pertucinogena</name>
    <dbReference type="NCBI Taxonomy" id="86175"/>
    <lineage>
        <taxon>Bacteria</taxon>
        <taxon>Pseudomonadati</taxon>
        <taxon>Pseudomonadota</taxon>
        <taxon>Gammaproteobacteria</taxon>
        <taxon>Pseudomonadales</taxon>
        <taxon>Pseudomonadaceae</taxon>
        <taxon>Halopseudomonas</taxon>
    </lineage>
</organism>